<dbReference type="InterPro" id="IPR017946">
    <property type="entry name" value="PLC-like_Pdiesterase_TIM-brl"/>
</dbReference>
<dbReference type="EMBL" id="CP019480">
    <property type="protein sequence ID" value="UQC89969.1"/>
    <property type="molecule type" value="Genomic_DNA"/>
</dbReference>
<dbReference type="GO" id="GO:0008081">
    <property type="term" value="F:phosphoric diester hydrolase activity"/>
    <property type="evidence" value="ECO:0007669"/>
    <property type="project" value="InterPro"/>
</dbReference>
<dbReference type="InterPro" id="IPR051057">
    <property type="entry name" value="PI-PLC_domain"/>
</dbReference>
<dbReference type="Gene3D" id="3.20.20.190">
    <property type="entry name" value="Phosphatidylinositol (PI) phosphodiesterase"/>
    <property type="match status" value="1"/>
</dbReference>
<dbReference type="KEGG" id="clup:CLUP02_15500"/>
<keyword evidence="2" id="KW-1185">Reference proteome</keyword>
<evidence type="ECO:0000313" key="1">
    <source>
        <dbReference type="EMBL" id="UQC89969.1"/>
    </source>
</evidence>
<name>A0A9Q8T619_9PEZI</name>
<organism evidence="1 2">
    <name type="scientific">Colletotrichum lupini</name>
    <dbReference type="NCBI Taxonomy" id="145971"/>
    <lineage>
        <taxon>Eukaryota</taxon>
        <taxon>Fungi</taxon>
        <taxon>Dikarya</taxon>
        <taxon>Ascomycota</taxon>
        <taxon>Pezizomycotina</taxon>
        <taxon>Sordariomycetes</taxon>
        <taxon>Hypocreomycetidae</taxon>
        <taxon>Glomerellales</taxon>
        <taxon>Glomerellaceae</taxon>
        <taxon>Colletotrichum</taxon>
        <taxon>Colletotrichum acutatum species complex</taxon>
    </lineage>
</organism>
<sequence length="561" mass="62969">MLNLYDQLRAGSRWFDLRVSSIHQVVNCCGNYDFWTMHVADEVADVVLGRTGEKLDDVIKEINRFTDENPGEVIFLQFRYLLGVRNVPSYGPIYWDEGIKNKFFDKLKEIKNRCPGLGKSLQTSKIGDLMDKNDNKGCVLIFLNTQHLSKEIPDDRKHTSIGEGIYNINHIDLTDAWPEKEDTKEMAEKAIKMWRGRPDGIFHIGQWLSTPHPLTSTFTYDLQSIAVLPTNPALYWKGVNEISYEYYPNVLLVDYIGMVIKNEPGWDSLSAELYTLAIGLNLYTISENCTISPRRSPLLASPKNLRKPPSPLVSQFNGIIYANGTTVNDPPLGLHPGRVEVLKNGTIFSNGTVLEESVPNPDFNSIRHNQMCESQTCPLWPGPCLFLPIRASLIFALPPWRITLKGLIVYKRQSPSTFPGPKSLLMSSTITESVPATTTEHLAITTPFVQPPDCSNQWTTTKTSHRSLVSISGSEVYRDVISKVSVSAPSSSCYPSGWDRVAEYSRLNFSPGVCPEGWTYYSMAHTYTEGPTSAYCCNRLACTIFFITANLACRVYDLTAD</sequence>
<dbReference type="PANTHER" id="PTHR13593">
    <property type="match status" value="1"/>
</dbReference>
<dbReference type="GO" id="GO:0006629">
    <property type="term" value="P:lipid metabolic process"/>
    <property type="evidence" value="ECO:0007669"/>
    <property type="project" value="InterPro"/>
</dbReference>
<gene>
    <name evidence="1" type="ORF">CLUP02_15500</name>
</gene>
<dbReference type="RefSeq" id="XP_049151570.1">
    <property type="nucleotide sequence ID" value="XM_049294424.1"/>
</dbReference>
<dbReference type="GeneID" id="73349434"/>
<dbReference type="SUPFAM" id="SSF51695">
    <property type="entry name" value="PLC-like phosphodiesterases"/>
    <property type="match status" value="1"/>
</dbReference>
<proteinExistence type="predicted"/>
<dbReference type="AlphaFoldDB" id="A0A9Q8T619"/>
<evidence type="ECO:0000313" key="2">
    <source>
        <dbReference type="Proteomes" id="UP000830671"/>
    </source>
</evidence>
<protein>
    <submittedName>
        <fullName evidence="1">Uncharacterized protein</fullName>
    </submittedName>
</protein>
<dbReference type="PANTHER" id="PTHR13593:SF143">
    <property type="entry name" value="PHOSPHATIDYLINOSITOL-SPECIFIC PHOSPHOLIPASE C X DOMAIN-CONTAINING PROTEIN"/>
    <property type="match status" value="1"/>
</dbReference>
<reference evidence="1" key="1">
    <citation type="journal article" date="2021" name="Mol. Plant Microbe Interact.">
        <title>Complete Genome Sequence of the Plant-Pathogenic Fungus Colletotrichum lupini.</title>
        <authorList>
            <person name="Baroncelli R."/>
            <person name="Pensec F."/>
            <person name="Da Lio D."/>
            <person name="Boufleur T."/>
            <person name="Vicente I."/>
            <person name="Sarrocco S."/>
            <person name="Picot A."/>
            <person name="Baraldi E."/>
            <person name="Sukno S."/>
            <person name="Thon M."/>
            <person name="Le Floch G."/>
        </authorList>
    </citation>
    <scope>NUCLEOTIDE SEQUENCE</scope>
    <source>
        <strain evidence="1">IMI 504893</strain>
    </source>
</reference>
<dbReference type="Proteomes" id="UP000830671">
    <property type="component" value="Chromosome 8"/>
</dbReference>
<accession>A0A9Q8T619</accession>